<sequence length="146" mass="16603">MADTRKILGPCVLDPQPCSAVTLSCYLSPETSAVSMEIRWFKETDCVCLYKNRQVTEGRGRVSLFTQELHGGNISLQLRSHLLTVISGDRTLEFTVLGNWHQLESDWPWHRSVTSLANFRFSSIILIELHCYIYMSSTSRLPAVHT</sequence>
<dbReference type="Gene3D" id="2.60.40.10">
    <property type="entry name" value="Immunoglobulins"/>
    <property type="match status" value="1"/>
</dbReference>
<reference evidence="4" key="3">
    <citation type="submission" date="2020-05" db="EMBL/GenBank/DDBJ databases">
        <title>Electrophorus electricus (electric eel) genome, fEleEle1, primary haplotype.</title>
        <authorList>
            <person name="Myers G."/>
            <person name="Meyer A."/>
            <person name="Fedrigo O."/>
            <person name="Formenti G."/>
            <person name="Rhie A."/>
            <person name="Tracey A."/>
            <person name="Sims Y."/>
            <person name="Jarvis E.D."/>
        </authorList>
    </citation>
    <scope>NUCLEOTIDE SEQUENCE [LARGE SCALE GENOMIC DNA]</scope>
</reference>
<evidence type="ECO:0000313" key="5">
    <source>
        <dbReference type="Proteomes" id="UP000314983"/>
    </source>
</evidence>
<keyword evidence="3" id="KW-0393">Immunoglobulin domain</keyword>
<reference evidence="4" key="5">
    <citation type="submission" date="2025-09" db="UniProtKB">
        <authorList>
            <consortium name="Ensembl"/>
        </authorList>
    </citation>
    <scope>IDENTIFICATION</scope>
</reference>
<dbReference type="InterPro" id="IPR050504">
    <property type="entry name" value="IgSF_BTN/MOG"/>
</dbReference>
<keyword evidence="2" id="KW-0472">Membrane</keyword>
<dbReference type="GO" id="GO:0001817">
    <property type="term" value="P:regulation of cytokine production"/>
    <property type="evidence" value="ECO:0007669"/>
    <property type="project" value="TreeGrafter"/>
</dbReference>
<reference evidence="5" key="2">
    <citation type="journal article" date="2017" name="Sci. Adv.">
        <title>A tail of two voltages: Proteomic comparison of the three electric organs of the electric eel.</title>
        <authorList>
            <person name="Traeger L.L."/>
            <person name="Sabat G."/>
            <person name="Barrett-Wilt G.A."/>
            <person name="Wells G.B."/>
            <person name="Sussman M.R."/>
        </authorList>
    </citation>
    <scope>NUCLEOTIDE SEQUENCE [LARGE SCALE GENOMIC DNA]</scope>
</reference>
<dbReference type="PROSITE" id="PS51257">
    <property type="entry name" value="PROKAR_LIPOPROTEIN"/>
    <property type="match status" value="1"/>
</dbReference>
<accession>A0A4W4F7S6</accession>
<dbReference type="GO" id="GO:0050852">
    <property type="term" value="P:T cell receptor signaling pathway"/>
    <property type="evidence" value="ECO:0007669"/>
    <property type="project" value="TreeGrafter"/>
</dbReference>
<dbReference type="GeneTree" id="ENSGT00980000198660"/>
<reference evidence="4" key="4">
    <citation type="submission" date="2025-08" db="UniProtKB">
        <authorList>
            <consortium name="Ensembl"/>
        </authorList>
    </citation>
    <scope>IDENTIFICATION</scope>
</reference>
<evidence type="ECO:0008006" key="6">
    <source>
        <dbReference type="Google" id="ProtNLM"/>
    </source>
</evidence>
<proteinExistence type="predicted"/>
<protein>
    <recommendedName>
        <fullName evidence="6">Immunoglobulin V-set domain-containing protein</fullName>
    </recommendedName>
</protein>
<dbReference type="PANTHER" id="PTHR24100:SF130">
    <property type="entry name" value="BUTYROPHILIN-LIKE PROTEIN 9"/>
    <property type="match status" value="1"/>
</dbReference>
<keyword evidence="5" id="KW-1185">Reference proteome</keyword>
<evidence type="ECO:0000256" key="1">
    <source>
        <dbReference type="ARBA" id="ARBA00004370"/>
    </source>
</evidence>
<dbReference type="GO" id="GO:0009897">
    <property type="term" value="C:external side of plasma membrane"/>
    <property type="evidence" value="ECO:0007669"/>
    <property type="project" value="TreeGrafter"/>
</dbReference>
<evidence type="ECO:0000313" key="4">
    <source>
        <dbReference type="Ensembl" id="ENSEEEP00000020016.2"/>
    </source>
</evidence>
<dbReference type="PANTHER" id="PTHR24100">
    <property type="entry name" value="BUTYROPHILIN"/>
    <property type="match status" value="1"/>
</dbReference>
<name>A0A4W4F7S6_ELEEL</name>
<organism evidence="4 5">
    <name type="scientific">Electrophorus electricus</name>
    <name type="common">Electric eel</name>
    <name type="synonym">Gymnotus electricus</name>
    <dbReference type="NCBI Taxonomy" id="8005"/>
    <lineage>
        <taxon>Eukaryota</taxon>
        <taxon>Metazoa</taxon>
        <taxon>Chordata</taxon>
        <taxon>Craniata</taxon>
        <taxon>Vertebrata</taxon>
        <taxon>Euteleostomi</taxon>
        <taxon>Actinopterygii</taxon>
        <taxon>Neopterygii</taxon>
        <taxon>Teleostei</taxon>
        <taxon>Ostariophysi</taxon>
        <taxon>Gymnotiformes</taxon>
        <taxon>Gymnotoidei</taxon>
        <taxon>Gymnotidae</taxon>
        <taxon>Electrophorus</taxon>
    </lineage>
</organism>
<evidence type="ECO:0000256" key="2">
    <source>
        <dbReference type="ARBA" id="ARBA00023136"/>
    </source>
</evidence>
<dbReference type="Proteomes" id="UP000314983">
    <property type="component" value="Chromosome 6"/>
</dbReference>
<dbReference type="Ensembl" id="ENSEEET00000020241.2">
    <property type="protein sequence ID" value="ENSEEEP00000020016.2"/>
    <property type="gene ID" value="ENSEEEG00000009789.2"/>
</dbReference>
<evidence type="ECO:0000256" key="3">
    <source>
        <dbReference type="ARBA" id="ARBA00023319"/>
    </source>
</evidence>
<dbReference type="InterPro" id="IPR013783">
    <property type="entry name" value="Ig-like_fold"/>
</dbReference>
<reference evidence="5" key="1">
    <citation type="journal article" date="2014" name="Science">
        <title>Nonhuman genetics. Genomic basis for the convergent evolution of electric organs.</title>
        <authorList>
            <person name="Gallant J.R."/>
            <person name="Traeger L.L."/>
            <person name="Volkening J.D."/>
            <person name="Moffett H."/>
            <person name="Chen P.H."/>
            <person name="Novina C.D."/>
            <person name="Phillips G.N.Jr."/>
            <person name="Anand R."/>
            <person name="Wells G.B."/>
            <person name="Pinch M."/>
            <person name="Guth R."/>
            <person name="Unguez G.A."/>
            <person name="Albert J.S."/>
            <person name="Zakon H.H."/>
            <person name="Samanta M.P."/>
            <person name="Sussman M.R."/>
        </authorList>
    </citation>
    <scope>NUCLEOTIDE SEQUENCE [LARGE SCALE GENOMIC DNA]</scope>
</reference>
<dbReference type="GO" id="GO:0005102">
    <property type="term" value="F:signaling receptor binding"/>
    <property type="evidence" value="ECO:0007669"/>
    <property type="project" value="TreeGrafter"/>
</dbReference>
<dbReference type="AlphaFoldDB" id="A0A4W4F7S6"/>
<comment type="subcellular location">
    <subcellularLocation>
        <location evidence="1">Membrane</location>
    </subcellularLocation>
</comment>